<dbReference type="AlphaFoldDB" id="A0A194S384"/>
<keyword evidence="2" id="KW-1185">Reference proteome</keyword>
<dbReference type="RefSeq" id="XP_018271033.1">
    <property type="nucleotide sequence ID" value="XM_018418997.1"/>
</dbReference>
<sequence>MDRFPDELKRILEDDKIEKQILGAGWWLREIIAKPTFYGCEPRNIIDLRHLAEWCWPTLADKSTRPRLHNDFMTVLAKDFLGLRYAVPSADERGYQMRQLQGAKLDVLINQAWFAHCAGSEIRQKVPERVEFKVSRGALPVPAFMRERLVERLVEELHGRARWSVDEVREAMQRTREREGRIE</sequence>
<dbReference type="OrthoDB" id="2522632at2759"/>
<reference evidence="1 2" key="1">
    <citation type="journal article" date="2015" name="Front. Microbiol.">
        <title>Genome sequence of the plant growth promoting endophytic yeast Rhodotorula graminis WP1.</title>
        <authorList>
            <person name="Firrincieli A."/>
            <person name="Otillar R."/>
            <person name="Salamov A."/>
            <person name="Schmutz J."/>
            <person name="Khan Z."/>
            <person name="Redman R.S."/>
            <person name="Fleck N.D."/>
            <person name="Lindquist E."/>
            <person name="Grigoriev I.V."/>
            <person name="Doty S.L."/>
        </authorList>
    </citation>
    <scope>NUCLEOTIDE SEQUENCE [LARGE SCALE GENOMIC DNA]</scope>
    <source>
        <strain evidence="1 2">WP1</strain>
    </source>
</reference>
<dbReference type="OMA" id="CEPRNII"/>
<dbReference type="Proteomes" id="UP000053890">
    <property type="component" value="Unassembled WGS sequence"/>
</dbReference>
<protein>
    <submittedName>
        <fullName evidence="1">Uncharacterized protein</fullName>
    </submittedName>
</protein>
<dbReference type="GeneID" id="28979444"/>
<evidence type="ECO:0000313" key="2">
    <source>
        <dbReference type="Proteomes" id="UP000053890"/>
    </source>
</evidence>
<gene>
    <name evidence="1" type="ORF">RHOBADRAFT_66524</name>
</gene>
<evidence type="ECO:0000313" key="1">
    <source>
        <dbReference type="EMBL" id="KPV74984.1"/>
    </source>
</evidence>
<accession>A0A194S384</accession>
<proteinExistence type="predicted"/>
<name>A0A194S384_RHOGW</name>
<dbReference type="EMBL" id="KQ474079">
    <property type="protein sequence ID" value="KPV74984.1"/>
    <property type="molecule type" value="Genomic_DNA"/>
</dbReference>
<organism evidence="1 2">
    <name type="scientific">Rhodotorula graminis (strain WP1)</name>
    <dbReference type="NCBI Taxonomy" id="578459"/>
    <lineage>
        <taxon>Eukaryota</taxon>
        <taxon>Fungi</taxon>
        <taxon>Dikarya</taxon>
        <taxon>Basidiomycota</taxon>
        <taxon>Pucciniomycotina</taxon>
        <taxon>Microbotryomycetes</taxon>
        <taxon>Sporidiobolales</taxon>
        <taxon>Sporidiobolaceae</taxon>
        <taxon>Rhodotorula</taxon>
    </lineage>
</organism>